<dbReference type="EMBL" id="JAHSPG010000013">
    <property type="protein sequence ID" value="MBV4358995.1"/>
    <property type="molecule type" value="Genomic_DNA"/>
</dbReference>
<proteinExistence type="inferred from homology"/>
<comment type="similarity">
    <text evidence="1">Belongs to the membrane fusion protein (MFP) (TC 8.A.1) family.</text>
</comment>
<reference evidence="6" key="1">
    <citation type="submission" date="2021-06" db="EMBL/GenBank/DDBJ databases">
        <authorList>
            <person name="Huq M.A."/>
        </authorList>
    </citation>
    <scope>NUCLEOTIDE SEQUENCE</scope>
    <source>
        <strain evidence="6">MAH-26</strain>
    </source>
</reference>
<evidence type="ECO:0000256" key="2">
    <source>
        <dbReference type="SAM" id="SignalP"/>
    </source>
</evidence>
<dbReference type="InterPro" id="IPR058792">
    <property type="entry name" value="Beta-barrel_RND_2"/>
</dbReference>
<dbReference type="NCBIfam" id="TIGR01730">
    <property type="entry name" value="RND_mfp"/>
    <property type="match status" value="1"/>
</dbReference>
<keyword evidence="7" id="KW-1185">Reference proteome</keyword>
<dbReference type="Proteomes" id="UP000812270">
    <property type="component" value="Unassembled WGS sequence"/>
</dbReference>
<evidence type="ECO:0000256" key="1">
    <source>
        <dbReference type="ARBA" id="ARBA00009477"/>
    </source>
</evidence>
<sequence length="359" mass="38956">MKKAIIYIFPIIVFAACSTAQNQEKKSEKKESAPAYATATVEQGGISSTVKLPAQLAAYQEVSIFPKVNGYVKSVLVDIGSKVKQGQLLMTLEAPELIDASLQAKETYAKSKSGFAIDKENYMRLLEASRTAGAISPLDLSTARAKMEADSSLCNAEKANWQRQEQMLAYLNVTAPFTGIITERNVHPGALVSAAEKNTAMLELKQVEHLRLQVSVPELFSTQMKINDTISFYVNALNGKKLAGKIVRRASDVNTQYRTEKVEIDVVNKDGVLAPGMYADVLLRANGSMQAFKVPKSAVVTSTERKYVLVLKNDIISKVDVTTGNQSADSEEVFGNLQKGDVVIINASDEIPEGAVAGK</sequence>
<dbReference type="GO" id="GO:0015562">
    <property type="term" value="F:efflux transmembrane transporter activity"/>
    <property type="evidence" value="ECO:0007669"/>
    <property type="project" value="TreeGrafter"/>
</dbReference>
<dbReference type="PROSITE" id="PS51257">
    <property type="entry name" value="PROKAR_LIPOPROTEIN"/>
    <property type="match status" value="1"/>
</dbReference>
<dbReference type="InterPro" id="IPR058647">
    <property type="entry name" value="BSH_CzcB-like"/>
</dbReference>
<feature type="signal peptide" evidence="2">
    <location>
        <begin position="1"/>
        <end position="22"/>
    </location>
</feature>
<dbReference type="Pfam" id="PF25973">
    <property type="entry name" value="BSH_CzcB"/>
    <property type="match status" value="1"/>
</dbReference>
<comment type="caution">
    <text evidence="6">The sequence shown here is derived from an EMBL/GenBank/DDBJ whole genome shotgun (WGS) entry which is preliminary data.</text>
</comment>
<dbReference type="Pfam" id="PF25989">
    <property type="entry name" value="YknX_C"/>
    <property type="match status" value="1"/>
</dbReference>
<dbReference type="Pfam" id="PF25954">
    <property type="entry name" value="Beta-barrel_RND_2"/>
    <property type="match status" value="1"/>
</dbReference>
<organism evidence="6 7">
    <name type="scientific">Pinibacter aurantiacus</name>
    <dbReference type="NCBI Taxonomy" id="2851599"/>
    <lineage>
        <taxon>Bacteria</taxon>
        <taxon>Pseudomonadati</taxon>
        <taxon>Bacteroidota</taxon>
        <taxon>Chitinophagia</taxon>
        <taxon>Chitinophagales</taxon>
        <taxon>Chitinophagaceae</taxon>
        <taxon>Pinibacter</taxon>
    </lineage>
</organism>
<evidence type="ECO:0000313" key="6">
    <source>
        <dbReference type="EMBL" id="MBV4358995.1"/>
    </source>
</evidence>
<dbReference type="InterPro" id="IPR058637">
    <property type="entry name" value="YknX-like_C"/>
</dbReference>
<evidence type="ECO:0000259" key="4">
    <source>
        <dbReference type="Pfam" id="PF25973"/>
    </source>
</evidence>
<dbReference type="GO" id="GO:1990281">
    <property type="term" value="C:efflux pump complex"/>
    <property type="evidence" value="ECO:0007669"/>
    <property type="project" value="TreeGrafter"/>
</dbReference>
<accession>A0A9E2W3W1</accession>
<gene>
    <name evidence="6" type="ORF">KTO63_17640</name>
</gene>
<evidence type="ECO:0000259" key="5">
    <source>
        <dbReference type="Pfam" id="PF25989"/>
    </source>
</evidence>
<evidence type="ECO:0000313" key="7">
    <source>
        <dbReference type="Proteomes" id="UP000812270"/>
    </source>
</evidence>
<keyword evidence="2" id="KW-0732">Signal</keyword>
<feature type="chain" id="PRO_5039066662" evidence="2">
    <location>
        <begin position="23"/>
        <end position="359"/>
    </location>
</feature>
<evidence type="ECO:0000259" key="3">
    <source>
        <dbReference type="Pfam" id="PF25954"/>
    </source>
</evidence>
<feature type="domain" description="CzcB-like barrel-sandwich hybrid" evidence="4">
    <location>
        <begin position="62"/>
        <end position="196"/>
    </location>
</feature>
<dbReference type="PANTHER" id="PTHR30469">
    <property type="entry name" value="MULTIDRUG RESISTANCE PROTEIN MDTA"/>
    <property type="match status" value="1"/>
</dbReference>
<protein>
    <submittedName>
        <fullName evidence="6">Efflux RND transporter periplasmic adaptor subunit</fullName>
    </submittedName>
</protein>
<feature type="domain" description="CusB-like beta-barrel" evidence="3">
    <location>
        <begin position="212"/>
        <end position="285"/>
    </location>
</feature>
<feature type="domain" description="YknX-like C-terminal permuted SH3-like" evidence="5">
    <location>
        <begin position="292"/>
        <end position="355"/>
    </location>
</feature>
<name>A0A9E2W3W1_9BACT</name>
<dbReference type="InterPro" id="IPR006143">
    <property type="entry name" value="RND_pump_MFP"/>
</dbReference>
<dbReference type="AlphaFoldDB" id="A0A9E2W3W1"/>
<dbReference type="PANTHER" id="PTHR30469:SF37">
    <property type="entry name" value="RAGD PROTEIN"/>
    <property type="match status" value="1"/>
</dbReference>
<dbReference type="RefSeq" id="WP_217792799.1">
    <property type="nucleotide sequence ID" value="NZ_JAHSPG010000013.1"/>
</dbReference>